<keyword evidence="3" id="KW-0805">Transcription regulation</keyword>
<comment type="caution">
    <text evidence="8">The sequence shown here is derived from an EMBL/GenBank/DDBJ whole genome shotgun (WGS) entry which is preliminary data.</text>
</comment>
<dbReference type="Gene3D" id="1.10.1790.10">
    <property type="entry name" value="PRD domain"/>
    <property type="match status" value="2"/>
</dbReference>
<dbReference type="InterPro" id="IPR011608">
    <property type="entry name" value="PRD"/>
</dbReference>
<dbReference type="InterPro" id="IPR013011">
    <property type="entry name" value="PTS_EIIB_2"/>
</dbReference>
<dbReference type="SUPFAM" id="SSF63520">
    <property type="entry name" value="PTS-regulatory domain, PRD"/>
    <property type="match status" value="2"/>
</dbReference>
<dbReference type="Gene3D" id="3.40.50.2300">
    <property type="match status" value="1"/>
</dbReference>
<dbReference type="SUPFAM" id="SSF52794">
    <property type="entry name" value="PTS system IIB component-like"/>
    <property type="match status" value="1"/>
</dbReference>
<dbReference type="CDD" id="cd05568">
    <property type="entry name" value="PTS_IIB_bgl_like"/>
    <property type="match status" value="1"/>
</dbReference>
<dbReference type="Pfam" id="PF02302">
    <property type="entry name" value="PTS_IIB"/>
    <property type="match status" value="1"/>
</dbReference>
<dbReference type="GO" id="GO:0009401">
    <property type="term" value="P:phosphoenolpyruvate-dependent sugar phosphotransferase system"/>
    <property type="evidence" value="ECO:0007669"/>
    <property type="project" value="InterPro"/>
</dbReference>
<dbReference type="Proteomes" id="UP000559117">
    <property type="component" value="Unassembled WGS sequence"/>
</dbReference>
<dbReference type="InterPro" id="IPR050661">
    <property type="entry name" value="BglG_antiterminators"/>
</dbReference>
<dbReference type="InterPro" id="IPR036095">
    <property type="entry name" value="PTS_EIIB-like_sf"/>
</dbReference>
<evidence type="ECO:0000313" key="9">
    <source>
        <dbReference type="Proteomes" id="UP000559117"/>
    </source>
</evidence>
<dbReference type="RefSeq" id="WP_183861067.1">
    <property type="nucleotide sequence ID" value="NZ_JACHFH010000015.1"/>
</dbReference>
<evidence type="ECO:0000256" key="5">
    <source>
        <dbReference type="ARBA" id="ARBA00023163"/>
    </source>
</evidence>
<dbReference type="GO" id="GO:0008982">
    <property type="term" value="F:protein-N(PI)-phosphohistidine-sugar phosphotransferase activity"/>
    <property type="evidence" value="ECO:0007669"/>
    <property type="project" value="InterPro"/>
</dbReference>
<dbReference type="EMBL" id="JACHFH010000015">
    <property type="protein sequence ID" value="MBB5336269.1"/>
    <property type="molecule type" value="Genomic_DNA"/>
</dbReference>
<gene>
    <name evidence="8" type="ORF">HNR32_001417</name>
</gene>
<reference evidence="8 9" key="1">
    <citation type="submission" date="2020-08" db="EMBL/GenBank/DDBJ databases">
        <title>Genomic Encyclopedia of Type Strains, Phase IV (KMG-IV): sequencing the most valuable type-strain genomes for metagenomic binning, comparative biology and taxonomic classification.</title>
        <authorList>
            <person name="Goeker M."/>
        </authorList>
    </citation>
    <scope>NUCLEOTIDE SEQUENCE [LARGE SCALE GENOMIC DNA]</scope>
    <source>
        <strain evidence="8 9">DSM 24661</strain>
    </source>
</reference>
<evidence type="ECO:0000313" key="8">
    <source>
        <dbReference type="EMBL" id="MBB5336269.1"/>
    </source>
</evidence>
<accession>A0A840UGY4</accession>
<dbReference type="InterPro" id="IPR007737">
    <property type="entry name" value="Mga_HTH"/>
</dbReference>
<feature type="domain" description="PRD" evidence="7">
    <location>
        <begin position="191"/>
        <end position="297"/>
    </location>
</feature>
<evidence type="ECO:0000256" key="1">
    <source>
        <dbReference type="ARBA" id="ARBA00022679"/>
    </source>
</evidence>
<dbReference type="Gene3D" id="1.10.10.10">
    <property type="entry name" value="Winged helix-like DNA-binding domain superfamily/Winged helix DNA-binding domain"/>
    <property type="match status" value="2"/>
</dbReference>
<protein>
    <submittedName>
        <fullName evidence="8">Activator of the mannose operon (Transcriptional antiterminator)</fullName>
    </submittedName>
</protein>
<dbReference type="PANTHER" id="PTHR30185">
    <property type="entry name" value="CRYPTIC BETA-GLUCOSIDE BGL OPERON ANTITERMINATOR"/>
    <property type="match status" value="1"/>
</dbReference>
<sequence>MENSYNRQKKVLKELTSFEEFTPVKVFAQLLSCSDKTIRNDIKYWEKQGVNIEKLTGKGIRLAINQKYPLRELLVKDQSTVELSIMQRRMKILFDLLEGKQLKCSIQSLANKYFVSKTSIVNDLTIIEAEIAPYNLQLYKNVKGTFLHGNEIDIRHALVDIINKLVENKEICFQEDCTRIDDNTLKELEQHFGISNVKAVKNIIDKTEQFLDYKIIDPYYINLVTHILISIERIKNNRTMHPTKLEENFLPFNQHFHLAAKLMSECIEKEFKVILNDSEVFYLYRYLTSSGGIIKADNQLSDLDDLAFIREMAEEIIECSLKIYPLKFSFSSNLYKALLVHLRPMLNRIIYKIHIRNPILEQVKNEFPEIMLLLKLIMIRIQIKYNLPIITDDEIAYLVIYFENAVEEIINKKRVLIVCSSGIGTSHLLKKRIMKYFPEWNIIDTISVKNFEGTIASEQIDLVISTIKLNTKVNVPIAYVNALFSDADANNLRELVLKEFPDKNSTDTCTDKIIKILPEKLKKIKENPIVISANITSSVNILVYQSMKLNDNELCVDISNDKNKSIDIYVNEKKYLSKDTIKTIYYWSLNNK</sequence>
<feature type="domain" description="PTS EIIB type-2" evidence="6">
    <location>
        <begin position="413"/>
        <end position="504"/>
    </location>
</feature>
<dbReference type="PANTHER" id="PTHR30185:SF18">
    <property type="entry name" value="TRANSCRIPTIONAL REGULATOR MTLR"/>
    <property type="match status" value="1"/>
</dbReference>
<name>A0A840UGY4_9FIRM</name>
<organism evidence="8 9">
    <name type="scientific">Pectinatus brassicae</name>
    <dbReference type="NCBI Taxonomy" id="862415"/>
    <lineage>
        <taxon>Bacteria</taxon>
        <taxon>Bacillati</taxon>
        <taxon>Bacillota</taxon>
        <taxon>Negativicutes</taxon>
        <taxon>Selenomonadales</taxon>
        <taxon>Selenomonadaceae</taxon>
        <taxon>Pectinatus</taxon>
    </lineage>
</organism>
<dbReference type="Pfam" id="PF08279">
    <property type="entry name" value="HTH_11"/>
    <property type="match status" value="1"/>
</dbReference>
<keyword evidence="9" id="KW-1185">Reference proteome</keyword>
<dbReference type="Pfam" id="PF00874">
    <property type="entry name" value="PRD"/>
    <property type="match status" value="2"/>
</dbReference>
<feature type="domain" description="PRD" evidence="7">
    <location>
        <begin position="304"/>
        <end position="412"/>
    </location>
</feature>
<dbReference type="InterPro" id="IPR036634">
    <property type="entry name" value="PRD_sf"/>
</dbReference>
<dbReference type="InterPro" id="IPR036388">
    <property type="entry name" value="WH-like_DNA-bd_sf"/>
</dbReference>
<dbReference type="AlphaFoldDB" id="A0A840UGY4"/>
<dbReference type="PROSITE" id="PS51099">
    <property type="entry name" value="PTS_EIIB_TYPE_2"/>
    <property type="match status" value="1"/>
</dbReference>
<dbReference type="InterPro" id="IPR003501">
    <property type="entry name" value="PTS_EIIB_2/3"/>
</dbReference>
<keyword evidence="4" id="KW-0010">Activator</keyword>
<keyword evidence="1" id="KW-0808">Transferase</keyword>
<evidence type="ECO:0000259" key="7">
    <source>
        <dbReference type="PROSITE" id="PS51372"/>
    </source>
</evidence>
<dbReference type="InterPro" id="IPR013196">
    <property type="entry name" value="HTH_11"/>
</dbReference>
<keyword evidence="5" id="KW-0804">Transcription</keyword>
<dbReference type="GO" id="GO:0006355">
    <property type="term" value="P:regulation of DNA-templated transcription"/>
    <property type="evidence" value="ECO:0007669"/>
    <property type="project" value="InterPro"/>
</dbReference>
<evidence type="ECO:0000256" key="2">
    <source>
        <dbReference type="ARBA" id="ARBA00022737"/>
    </source>
</evidence>
<keyword evidence="2" id="KW-0677">Repeat</keyword>
<evidence type="ECO:0000256" key="4">
    <source>
        <dbReference type="ARBA" id="ARBA00023159"/>
    </source>
</evidence>
<dbReference type="Pfam" id="PF05043">
    <property type="entry name" value="Mga"/>
    <property type="match status" value="1"/>
</dbReference>
<evidence type="ECO:0000259" key="6">
    <source>
        <dbReference type="PROSITE" id="PS51099"/>
    </source>
</evidence>
<proteinExistence type="predicted"/>
<evidence type="ECO:0000256" key="3">
    <source>
        <dbReference type="ARBA" id="ARBA00023015"/>
    </source>
</evidence>
<dbReference type="PROSITE" id="PS51372">
    <property type="entry name" value="PRD_2"/>
    <property type="match status" value="2"/>
</dbReference>